<dbReference type="AlphaFoldDB" id="A0A7C9LXN4"/>
<evidence type="ECO:0000313" key="2">
    <source>
        <dbReference type="Proteomes" id="UP000483286"/>
    </source>
</evidence>
<organism evidence="1 2">
    <name type="scientific">Deinococcus arboris</name>
    <dbReference type="NCBI Taxonomy" id="2682977"/>
    <lineage>
        <taxon>Bacteria</taxon>
        <taxon>Thermotogati</taxon>
        <taxon>Deinococcota</taxon>
        <taxon>Deinococci</taxon>
        <taxon>Deinococcales</taxon>
        <taxon>Deinococcaceae</taxon>
        <taxon>Deinococcus</taxon>
    </lineage>
</organism>
<dbReference type="RefSeq" id="WP_157461580.1">
    <property type="nucleotide sequence ID" value="NZ_WQLB01000054.1"/>
</dbReference>
<dbReference type="EMBL" id="WQLB01000054">
    <property type="protein sequence ID" value="MVN89320.1"/>
    <property type="molecule type" value="Genomic_DNA"/>
</dbReference>
<comment type="caution">
    <text evidence="1">The sequence shown here is derived from an EMBL/GenBank/DDBJ whole genome shotgun (WGS) entry which is preliminary data.</text>
</comment>
<proteinExistence type="predicted"/>
<protein>
    <submittedName>
        <fullName evidence="1">Uncharacterized protein</fullName>
    </submittedName>
</protein>
<gene>
    <name evidence="1" type="ORF">GO986_21525</name>
</gene>
<reference evidence="1 2" key="1">
    <citation type="submission" date="2019-12" db="EMBL/GenBank/DDBJ databases">
        <title>Deinococcus sp. HMF7620 Genome sequencing and assembly.</title>
        <authorList>
            <person name="Kang H."/>
            <person name="Kim H."/>
            <person name="Joh K."/>
        </authorList>
    </citation>
    <scope>NUCLEOTIDE SEQUENCE [LARGE SCALE GENOMIC DNA]</scope>
    <source>
        <strain evidence="1 2">HMF7620</strain>
    </source>
</reference>
<accession>A0A7C9LXN4</accession>
<dbReference type="Proteomes" id="UP000483286">
    <property type="component" value="Unassembled WGS sequence"/>
</dbReference>
<name>A0A7C9LXN4_9DEIO</name>
<evidence type="ECO:0000313" key="1">
    <source>
        <dbReference type="EMBL" id="MVN89320.1"/>
    </source>
</evidence>
<sequence length="769" mass="85773">MSVSILLSSCGLQSNPSTPSTPAHHTSVSGYVYITPNDALKNTAIDIRSLDGRTLIKTESDDEGFFDIDLDIASNKEPFVIVANGELDSKKIQLSRTVNSDDFLDTLDVNLITTLATERYQQTQGNLDLAFAQVSEDLGLKTPGRELRDDSYFVDLSELNISQFEGLSSLKNLSQYIKTTQNRFNNEIKVQGIPSRTYRKVLGSALIAGVGAIADLGEQSGLVKAAKPFLEEYLDKKLNTSSPTLDLNDIVSEIAKLEYNLSSTTVSSTLANELRQLSPQEDLFKSLLRNDIERDQRLKGQNNPQLRQRIEAEEDADAIIQNHSSLQAILFNQSNGLDGQNQKLILDYSRALKPFGTNENASDVGRRRVTAPRGLIETFLAERILENGDDYFHFSFSKGSLLNNGEYYTNVQALKNRYLIMDESDAIEATNLFRNYISHQAYLISRSINLLRKITGYKNKDRQYLDYFSGLKDLEKRRLEAAMSQFPNLTQDNISSFADSTILTFETEVQRYQSVFSYFVNSPYRISIDTGNVSETRSIVMKFKKYFPANVISDANGIVTEGYFVQDGTSGTQQKTFPTIVIDSQAKKVDLWACARAGYIPKNQYESNLFDYPADAPTNKQPTTLYASPALGSVSTEGWRRPDAKVVSKIDATYEVNPLVSLNLIQQMCNFNLLSEGDTTKTAVLLSGASTYKGSFVETKNGRPGVLKINQDIVSSGLPSVLDAHISAPEAYDSYDATRKIYKVGFSSKYNVILPLYLSNYDVIPFIEK</sequence>
<keyword evidence="2" id="KW-1185">Reference proteome</keyword>